<proteinExistence type="predicted"/>
<comment type="caution">
    <text evidence="2">The sequence shown here is derived from an EMBL/GenBank/DDBJ whole genome shotgun (WGS) entry which is preliminary data.</text>
</comment>
<evidence type="ECO:0000313" key="3">
    <source>
        <dbReference type="Proteomes" id="UP000693981"/>
    </source>
</evidence>
<dbReference type="InterPro" id="IPR001810">
    <property type="entry name" value="F-box_dom"/>
</dbReference>
<evidence type="ECO:0000313" key="2">
    <source>
        <dbReference type="EMBL" id="KAG7401996.1"/>
    </source>
</evidence>
<keyword evidence="3" id="KW-1185">Reference proteome</keyword>
<protein>
    <recommendedName>
        <fullName evidence="1">F-box domain-containing protein</fullName>
    </recommendedName>
</protein>
<dbReference type="Proteomes" id="UP000693981">
    <property type="component" value="Unassembled WGS sequence"/>
</dbReference>
<accession>A0A8T1X850</accession>
<organism evidence="2 3">
    <name type="scientific">Phytophthora boehmeriae</name>
    <dbReference type="NCBI Taxonomy" id="109152"/>
    <lineage>
        <taxon>Eukaryota</taxon>
        <taxon>Sar</taxon>
        <taxon>Stramenopiles</taxon>
        <taxon>Oomycota</taxon>
        <taxon>Peronosporomycetes</taxon>
        <taxon>Peronosporales</taxon>
        <taxon>Peronosporaceae</taxon>
        <taxon>Phytophthora</taxon>
    </lineage>
</organism>
<feature type="domain" description="F-box" evidence="1">
    <location>
        <begin position="1"/>
        <end position="46"/>
    </location>
</feature>
<dbReference type="PANTHER" id="PTHR39741:SF2">
    <property type="entry name" value="F-BOX DOMAIN-CONTAINING PROTEIN"/>
    <property type="match status" value="1"/>
</dbReference>
<name>A0A8T1X850_9STRA</name>
<sequence length="290" mass="32916">MGLCELPGDLLAATLQFADHSTLLQLECVCRHVRDAIVQFDTWQTLTHRYALYGGDCRTRSHTDWKRLALLTQSSVREELSVLRQVRDCSSTDHTNESLENTLTRSHCGDGVALLTNTVVADDPLAFEAIANRLQRECGCASGRPCYWSSASTWSHRTTDYLDYNLWENSLVASVQVVPYRVFWYPGSPTYSPKRLSFALYELGDDGELGTLVYESMEYNVVKDMEMQTFNLPIRAFMSRGVLRVNLFDRQEDIGLDVAQWMQDNDLPPYYTCLSYVGAPGLRESAAFDE</sequence>
<dbReference type="EMBL" id="JAGDFL010000005">
    <property type="protein sequence ID" value="KAG7401996.1"/>
    <property type="molecule type" value="Genomic_DNA"/>
</dbReference>
<dbReference type="OrthoDB" id="63379at2759"/>
<dbReference type="PROSITE" id="PS50181">
    <property type="entry name" value="FBOX"/>
    <property type="match status" value="1"/>
</dbReference>
<dbReference type="PANTHER" id="PTHR39741">
    <property type="entry name" value="F-BOX DOMAIN CONTAINING PROTEIN, EXPRESSED"/>
    <property type="match status" value="1"/>
</dbReference>
<dbReference type="AlphaFoldDB" id="A0A8T1X850"/>
<evidence type="ECO:0000259" key="1">
    <source>
        <dbReference type="PROSITE" id="PS50181"/>
    </source>
</evidence>
<gene>
    <name evidence="2" type="ORF">PHYBOEH_008517</name>
</gene>
<dbReference type="InterPro" id="IPR055336">
    <property type="entry name" value="At4g00755-like"/>
</dbReference>
<reference evidence="2" key="1">
    <citation type="submission" date="2021-02" db="EMBL/GenBank/DDBJ databases">
        <authorList>
            <person name="Palmer J.M."/>
        </authorList>
    </citation>
    <scope>NUCLEOTIDE SEQUENCE</scope>
    <source>
        <strain evidence="2">SCRP23</strain>
    </source>
</reference>